<comment type="similarity">
    <text evidence="1">Belongs to the EndA/NucM nuclease family.</text>
</comment>
<evidence type="ECO:0000256" key="1">
    <source>
        <dbReference type="ARBA" id="ARBA00006429"/>
    </source>
</evidence>
<dbReference type="GO" id="GO:0004518">
    <property type="term" value="F:nuclease activity"/>
    <property type="evidence" value="ECO:0007669"/>
    <property type="project" value="UniProtKB-KW"/>
</dbReference>
<keyword evidence="2" id="KW-0540">Nuclease</keyword>
<feature type="compositionally biased region" description="Polar residues" evidence="4">
    <location>
        <begin position="248"/>
        <end position="262"/>
    </location>
</feature>
<proteinExistence type="inferred from homology"/>
<dbReference type="SUPFAM" id="SSF54060">
    <property type="entry name" value="His-Me finger endonucleases"/>
    <property type="match status" value="1"/>
</dbReference>
<name>A0A1I6B8E6_9GAMM</name>
<dbReference type="PANTHER" id="PTHR33607">
    <property type="entry name" value="ENDONUCLEASE-1"/>
    <property type="match status" value="1"/>
</dbReference>
<keyword evidence="3" id="KW-0378">Hydrolase</keyword>
<evidence type="ECO:0000256" key="2">
    <source>
        <dbReference type="ARBA" id="ARBA00022722"/>
    </source>
</evidence>
<dbReference type="EMBL" id="FOYD01000003">
    <property type="protein sequence ID" value="SFQ77169.1"/>
    <property type="molecule type" value="Genomic_DNA"/>
</dbReference>
<feature type="chain" id="PRO_5017363416" evidence="5">
    <location>
        <begin position="24"/>
        <end position="313"/>
    </location>
</feature>
<reference evidence="6 7" key="1">
    <citation type="submission" date="2016-10" db="EMBL/GenBank/DDBJ databases">
        <authorList>
            <person name="de Groot N.N."/>
        </authorList>
    </citation>
    <scope>NUCLEOTIDE SEQUENCE [LARGE SCALE GENOMIC DNA]</scope>
    <source>
        <strain evidence="6 7">JCM 18415</strain>
    </source>
</reference>
<dbReference type="Proteomes" id="UP000242815">
    <property type="component" value="Unassembled WGS sequence"/>
</dbReference>
<evidence type="ECO:0000256" key="5">
    <source>
        <dbReference type="SAM" id="SignalP"/>
    </source>
</evidence>
<organism evidence="6 7">
    <name type="scientific">Halopseudomonas formosensis</name>
    <dbReference type="NCBI Taxonomy" id="1002526"/>
    <lineage>
        <taxon>Bacteria</taxon>
        <taxon>Pseudomonadati</taxon>
        <taxon>Pseudomonadota</taxon>
        <taxon>Gammaproteobacteria</taxon>
        <taxon>Pseudomonadales</taxon>
        <taxon>Pseudomonadaceae</taxon>
        <taxon>Halopseudomonas</taxon>
    </lineage>
</organism>
<dbReference type="InterPro" id="IPR007346">
    <property type="entry name" value="Endonuclease-I"/>
</dbReference>
<dbReference type="InterPro" id="IPR044925">
    <property type="entry name" value="His-Me_finger_sf"/>
</dbReference>
<protein>
    <submittedName>
        <fullName evidence="6">Deoxyribonuclease-1</fullName>
    </submittedName>
</protein>
<dbReference type="Pfam" id="PF04231">
    <property type="entry name" value="Endonuclease_1"/>
    <property type="match status" value="1"/>
</dbReference>
<evidence type="ECO:0000256" key="4">
    <source>
        <dbReference type="SAM" id="MobiDB-lite"/>
    </source>
</evidence>
<dbReference type="RefSeq" id="WP_090538184.1">
    <property type="nucleotide sequence ID" value="NZ_FOYD01000003.1"/>
</dbReference>
<dbReference type="PANTHER" id="PTHR33607:SF2">
    <property type="entry name" value="ENDONUCLEASE-1"/>
    <property type="match status" value="1"/>
</dbReference>
<feature type="region of interest" description="Disordered" evidence="4">
    <location>
        <begin position="248"/>
        <end position="270"/>
    </location>
</feature>
<dbReference type="AlphaFoldDB" id="A0A1I6B8E6"/>
<feature type="signal peptide" evidence="5">
    <location>
        <begin position="1"/>
        <end position="23"/>
    </location>
</feature>
<dbReference type="STRING" id="1002526.SAMN05216578_103247"/>
<dbReference type="OrthoDB" id="9800417at2"/>
<dbReference type="InterPro" id="IPR035451">
    <property type="entry name" value="Ada-like_dom_sf"/>
</dbReference>
<keyword evidence="5" id="KW-0732">Signal</keyword>
<evidence type="ECO:0000256" key="3">
    <source>
        <dbReference type="ARBA" id="ARBA00022801"/>
    </source>
</evidence>
<sequence>MFRSCRTVLAVLAVVFTLPAALAAPTSFEAAKVLARQQVYHDRADQGTFYCGCRWEWAGRSGGLVDHQSCGYQTRAQANRAARIEWEHIVPASLFGQQRQCWQQGGRSNCKNTDPVFNAMEANLHNLTPAVGEINADRSNFRFGMLPGTGYRHGQCDFKVEFSERTVEPRDEVKGKIARVWFYMHDHYDLRMSNAQQRLLMAWDRQFPPSAWERERDRRISRLMGHANPFVTGERQWTLNHRNSRAGLQSSLPAQAARSTSGAGRIKGNQRSKVYHLPQGCPGYSQMSDSNVRWFDSEADALAQGYRKAGNCR</sequence>
<accession>A0A1I6B8E6</accession>
<dbReference type="Gene3D" id="3.40.10.10">
    <property type="entry name" value="DNA Methylphosphotriester Repair Domain"/>
    <property type="match status" value="1"/>
</dbReference>
<dbReference type="GO" id="GO:0016787">
    <property type="term" value="F:hydrolase activity"/>
    <property type="evidence" value="ECO:0007669"/>
    <property type="project" value="UniProtKB-KW"/>
</dbReference>
<dbReference type="SUPFAM" id="SSF57884">
    <property type="entry name" value="Ada DNA repair protein, N-terminal domain (N-Ada 10)"/>
    <property type="match status" value="1"/>
</dbReference>
<evidence type="ECO:0000313" key="7">
    <source>
        <dbReference type="Proteomes" id="UP000242815"/>
    </source>
</evidence>
<gene>
    <name evidence="6" type="ORF">SAMN05216578_103247</name>
</gene>
<evidence type="ECO:0000313" key="6">
    <source>
        <dbReference type="EMBL" id="SFQ77169.1"/>
    </source>
</evidence>